<organism evidence="1">
    <name type="scientific">Medioppia subpectinata</name>
    <dbReference type="NCBI Taxonomy" id="1979941"/>
    <lineage>
        <taxon>Eukaryota</taxon>
        <taxon>Metazoa</taxon>
        <taxon>Ecdysozoa</taxon>
        <taxon>Arthropoda</taxon>
        <taxon>Chelicerata</taxon>
        <taxon>Arachnida</taxon>
        <taxon>Acari</taxon>
        <taxon>Acariformes</taxon>
        <taxon>Sarcoptiformes</taxon>
        <taxon>Oribatida</taxon>
        <taxon>Brachypylina</taxon>
        <taxon>Oppioidea</taxon>
        <taxon>Oppiidae</taxon>
        <taxon>Medioppia</taxon>
    </lineage>
</organism>
<dbReference type="EMBL" id="CAJPIZ010004707">
    <property type="protein sequence ID" value="CAG2107837.1"/>
    <property type="molecule type" value="Genomic_DNA"/>
</dbReference>
<name>A0A7R9KQA8_9ACAR</name>
<dbReference type="EMBL" id="OC859282">
    <property type="protein sequence ID" value="CAD7627407.1"/>
    <property type="molecule type" value="Genomic_DNA"/>
</dbReference>
<evidence type="ECO:0000313" key="2">
    <source>
        <dbReference type="Proteomes" id="UP000759131"/>
    </source>
</evidence>
<keyword evidence="2" id="KW-1185">Reference proteome</keyword>
<accession>A0A7R9KQA8</accession>
<gene>
    <name evidence="1" type="ORF">OSB1V03_LOCUS7834</name>
</gene>
<reference evidence="1" key="1">
    <citation type="submission" date="2020-11" db="EMBL/GenBank/DDBJ databases">
        <authorList>
            <person name="Tran Van P."/>
        </authorList>
    </citation>
    <scope>NUCLEOTIDE SEQUENCE</scope>
</reference>
<evidence type="ECO:0000313" key="1">
    <source>
        <dbReference type="EMBL" id="CAD7627407.1"/>
    </source>
</evidence>
<dbReference type="Proteomes" id="UP000759131">
    <property type="component" value="Unassembled WGS sequence"/>
</dbReference>
<sequence>MVQSMDTTEDKELAPLTAAGVVTGVHHREIGSPEAMFACLATYFKRELSPEYTNPKRCVLSSQLPPQQPLNTTRHHIPTRSPHITCWPNNWSPNTLTGGLYSLSPKLNAPPIDWSSAQNQLGLTADEELVDSDSKQLFTTFDCNREEVFANDRQVILKD</sequence>
<proteinExistence type="predicted"/>
<protein>
    <submittedName>
        <fullName evidence="1">Uncharacterized protein</fullName>
    </submittedName>
</protein>
<dbReference type="AlphaFoldDB" id="A0A7R9KQA8"/>